<accession>A0A9D1AA45</accession>
<organism evidence="3 4">
    <name type="scientific">Candidatus Choladousia intestinavium</name>
    <dbReference type="NCBI Taxonomy" id="2840727"/>
    <lineage>
        <taxon>Bacteria</taxon>
        <taxon>Bacillati</taxon>
        <taxon>Bacillota</taxon>
        <taxon>Clostridia</taxon>
        <taxon>Lachnospirales</taxon>
        <taxon>Lachnospiraceae</taxon>
        <taxon>Lachnospiraceae incertae sedis</taxon>
        <taxon>Candidatus Choladousia</taxon>
    </lineage>
</organism>
<keyword evidence="1" id="KW-0175">Coiled coil</keyword>
<evidence type="ECO:0000259" key="2">
    <source>
        <dbReference type="Pfam" id="PF21758"/>
    </source>
</evidence>
<gene>
    <name evidence="3" type="ORF">IAB31_00945</name>
</gene>
<evidence type="ECO:0000313" key="3">
    <source>
        <dbReference type="EMBL" id="HIR12473.1"/>
    </source>
</evidence>
<sequence length="76" mass="8629">MLNVTSHKDEALCRPVAEAAAARFQRTVVCAGGFHAEGMTAEQFREVEEAVEKLKDEILEKIKNIEEKRRMLCTNH</sequence>
<name>A0A9D1AA45_9FIRM</name>
<protein>
    <recommendedName>
        <fullName evidence="2">Prenylated flavin chaperone LpdD-like domain-containing protein</fullName>
    </recommendedName>
</protein>
<evidence type="ECO:0000256" key="1">
    <source>
        <dbReference type="SAM" id="Coils"/>
    </source>
</evidence>
<reference evidence="3" key="2">
    <citation type="journal article" date="2021" name="PeerJ">
        <title>Extensive microbial diversity within the chicken gut microbiome revealed by metagenomics and culture.</title>
        <authorList>
            <person name="Gilroy R."/>
            <person name="Ravi A."/>
            <person name="Getino M."/>
            <person name="Pursley I."/>
            <person name="Horton D.L."/>
            <person name="Alikhan N.F."/>
            <person name="Baker D."/>
            <person name="Gharbi K."/>
            <person name="Hall N."/>
            <person name="Watson M."/>
            <person name="Adriaenssens E.M."/>
            <person name="Foster-Nyarko E."/>
            <person name="Jarju S."/>
            <person name="Secka A."/>
            <person name="Antonio M."/>
            <person name="Oren A."/>
            <person name="Chaudhuri R.R."/>
            <person name="La Ragione R."/>
            <person name="Hildebrand F."/>
            <person name="Pallen M.J."/>
        </authorList>
    </citation>
    <scope>NUCLEOTIDE SEQUENCE</scope>
    <source>
        <strain evidence="3">ChiSjej4B22-8148</strain>
    </source>
</reference>
<reference evidence="3" key="1">
    <citation type="submission" date="2020-10" db="EMBL/GenBank/DDBJ databases">
        <authorList>
            <person name="Gilroy R."/>
        </authorList>
    </citation>
    <scope>NUCLEOTIDE SEQUENCE</scope>
    <source>
        <strain evidence="3">ChiSjej4B22-8148</strain>
    </source>
</reference>
<dbReference type="AlphaFoldDB" id="A0A9D1AA45"/>
<dbReference type="Proteomes" id="UP000886757">
    <property type="component" value="Unassembled WGS sequence"/>
</dbReference>
<feature type="coiled-coil region" evidence="1">
    <location>
        <begin position="44"/>
        <end position="71"/>
    </location>
</feature>
<dbReference type="EMBL" id="DVGK01000013">
    <property type="protein sequence ID" value="HIR12473.1"/>
    <property type="molecule type" value="Genomic_DNA"/>
</dbReference>
<comment type="caution">
    <text evidence="3">The sequence shown here is derived from an EMBL/GenBank/DDBJ whole genome shotgun (WGS) entry which is preliminary data.</text>
</comment>
<dbReference type="InterPro" id="IPR048844">
    <property type="entry name" value="LpdD_chaperone-like"/>
</dbReference>
<dbReference type="Pfam" id="PF21758">
    <property type="entry name" value="PAC_bac"/>
    <property type="match status" value="1"/>
</dbReference>
<evidence type="ECO:0000313" key="4">
    <source>
        <dbReference type="Proteomes" id="UP000886757"/>
    </source>
</evidence>
<feature type="domain" description="Prenylated flavin chaperone LpdD-like" evidence="2">
    <location>
        <begin position="2"/>
        <end position="63"/>
    </location>
</feature>
<proteinExistence type="predicted"/>